<comment type="cofactor">
    <cofactor evidence="1 7">
        <name>FAD</name>
        <dbReference type="ChEBI" id="CHEBI:57692"/>
    </cofactor>
</comment>
<feature type="binding site" evidence="7">
    <location>
        <position position="14"/>
    </location>
    <ligand>
        <name>FAD</name>
        <dbReference type="ChEBI" id="CHEBI:57692"/>
    </ligand>
</feature>
<dbReference type="GO" id="GO:0016491">
    <property type="term" value="F:oxidoreductase activity"/>
    <property type="evidence" value="ECO:0007669"/>
    <property type="project" value="UniProtKB-KW"/>
</dbReference>
<dbReference type="PANTHER" id="PTHR48467">
    <property type="entry name" value="GLUTAMATE SYNTHASE 1 [NADH], CHLOROPLASTIC-LIKE"/>
    <property type="match status" value="1"/>
</dbReference>
<dbReference type="PIRSF" id="PIRSF000362">
    <property type="entry name" value="FNR"/>
    <property type="match status" value="1"/>
</dbReference>
<feature type="binding site" evidence="7">
    <location>
        <position position="358"/>
    </location>
    <ligand>
        <name>FAD</name>
        <dbReference type="ChEBI" id="CHEBI:57692"/>
    </ligand>
</feature>
<evidence type="ECO:0000256" key="2">
    <source>
        <dbReference type="ARBA" id="ARBA00008312"/>
    </source>
</evidence>
<dbReference type="InterPro" id="IPR023753">
    <property type="entry name" value="FAD/NAD-binding_dom"/>
</dbReference>
<feature type="binding site" evidence="7">
    <location>
        <position position="41"/>
    </location>
    <ligand>
        <name>FAD</name>
        <dbReference type="ChEBI" id="CHEBI:57692"/>
    </ligand>
</feature>
<comment type="similarity">
    <text evidence="2">Belongs to the ferredoxin--NADP reductase type 1 family.</text>
</comment>
<keyword evidence="6" id="KW-0560">Oxidoreductase</keyword>
<accession>A0A3L7ADP4</accession>
<evidence type="ECO:0000313" key="11">
    <source>
        <dbReference type="Proteomes" id="UP000269692"/>
    </source>
</evidence>
<organism evidence="10 11">
    <name type="scientific">Xanthobacter tagetidis</name>
    <dbReference type="NCBI Taxonomy" id="60216"/>
    <lineage>
        <taxon>Bacteria</taxon>
        <taxon>Pseudomonadati</taxon>
        <taxon>Pseudomonadota</taxon>
        <taxon>Alphaproteobacteria</taxon>
        <taxon>Hyphomicrobiales</taxon>
        <taxon>Xanthobacteraceae</taxon>
        <taxon>Xanthobacter</taxon>
    </lineage>
</organism>
<dbReference type="RefSeq" id="WP_121623410.1">
    <property type="nucleotide sequence ID" value="NZ_JACIIW010000001.1"/>
</dbReference>
<dbReference type="Gene3D" id="3.40.50.720">
    <property type="entry name" value="NAD(P)-binding Rossmann-like Domain"/>
    <property type="match status" value="1"/>
</dbReference>
<evidence type="ECO:0000256" key="8">
    <source>
        <dbReference type="PIRSR" id="PIRSR000362-2"/>
    </source>
</evidence>
<dbReference type="PRINTS" id="PR00419">
    <property type="entry name" value="ADXRDTASE"/>
</dbReference>
<reference evidence="10 11" key="1">
    <citation type="submission" date="2018-10" db="EMBL/GenBank/DDBJ databases">
        <title>Xanthobacter tagetidis genome sequencing and assembly.</title>
        <authorList>
            <person name="Maclea K.S."/>
            <person name="Goen A.E."/>
            <person name="Fatima S.A."/>
        </authorList>
    </citation>
    <scope>NUCLEOTIDE SEQUENCE [LARGE SCALE GENOMIC DNA]</scope>
    <source>
        <strain evidence="10 11">ATCC 700314</strain>
    </source>
</reference>
<dbReference type="Gene3D" id="3.50.50.60">
    <property type="entry name" value="FAD/NAD(P)-binding domain"/>
    <property type="match status" value="1"/>
</dbReference>
<dbReference type="PANTHER" id="PTHR48467:SF1">
    <property type="entry name" value="GLUTAMATE SYNTHASE 1 [NADH], CHLOROPLASTIC-LIKE"/>
    <property type="match status" value="1"/>
</dbReference>
<evidence type="ECO:0000313" key="10">
    <source>
        <dbReference type="EMBL" id="RLP78357.1"/>
    </source>
</evidence>
<dbReference type="InterPro" id="IPR036188">
    <property type="entry name" value="FAD/NAD-bd_sf"/>
</dbReference>
<feature type="binding site" evidence="8">
    <location>
        <position position="365"/>
    </location>
    <ligand>
        <name>NADP(+)</name>
        <dbReference type="ChEBI" id="CHEBI:58349"/>
    </ligand>
</feature>
<feature type="binding site" evidence="8">
    <location>
        <begin position="192"/>
        <end position="193"/>
    </location>
    <ligand>
        <name>NADP(+)</name>
        <dbReference type="ChEBI" id="CHEBI:58349"/>
    </ligand>
</feature>
<feature type="binding site" evidence="7">
    <location>
        <position position="77"/>
    </location>
    <ligand>
        <name>FAD</name>
        <dbReference type="ChEBI" id="CHEBI:57692"/>
    </ligand>
</feature>
<feature type="domain" description="FAD/NAD(P)-binding" evidence="9">
    <location>
        <begin position="5"/>
        <end position="197"/>
    </location>
</feature>
<evidence type="ECO:0000259" key="9">
    <source>
        <dbReference type="Pfam" id="PF07992"/>
    </source>
</evidence>
<dbReference type="Proteomes" id="UP000269692">
    <property type="component" value="Unassembled WGS sequence"/>
</dbReference>
<dbReference type="OrthoDB" id="9803192at2"/>
<dbReference type="SUPFAM" id="SSF51971">
    <property type="entry name" value="Nucleotide-binding domain"/>
    <property type="match status" value="2"/>
</dbReference>
<keyword evidence="5 8" id="KW-0521">NADP</keyword>
<dbReference type="EMBL" id="RCTF01000008">
    <property type="protein sequence ID" value="RLP78357.1"/>
    <property type="molecule type" value="Genomic_DNA"/>
</dbReference>
<feature type="binding site" evidence="8">
    <location>
        <position position="204"/>
    </location>
    <ligand>
        <name>NADP(+)</name>
        <dbReference type="ChEBI" id="CHEBI:58349"/>
    </ligand>
</feature>
<evidence type="ECO:0000256" key="3">
    <source>
        <dbReference type="ARBA" id="ARBA00022630"/>
    </source>
</evidence>
<dbReference type="InterPro" id="IPR055275">
    <property type="entry name" value="Ferredox_Rdtase"/>
</dbReference>
<dbReference type="AlphaFoldDB" id="A0A3L7ADP4"/>
<keyword evidence="4 7" id="KW-0274">FAD</keyword>
<evidence type="ECO:0000256" key="1">
    <source>
        <dbReference type="ARBA" id="ARBA00001974"/>
    </source>
</evidence>
<keyword evidence="11" id="KW-1185">Reference proteome</keyword>
<name>A0A3L7ADP4_9HYPH</name>
<feature type="binding site" evidence="8">
    <location>
        <begin position="148"/>
        <end position="151"/>
    </location>
    <ligand>
        <name>NADP(+)</name>
        <dbReference type="ChEBI" id="CHEBI:58349"/>
    </ligand>
</feature>
<evidence type="ECO:0000256" key="7">
    <source>
        <dbReference type="PIRSR" id="PIRSR000362-1"/>
    </source>
</evidence>
<proteinExistence type="inferred from homology"/>
<dbReference type="Pfam" id="PF07992">
    <property type="entry name" value="Pyr_redox_2"/>
    <property type="match status" value="1"/>
</dbReference>
<sequence length="456" mass="47755">MRAPRVAIVGSGPSAFYAAEELLKAGVLVDMIERLPTPFGLVRSGVAPDHPKIKAITAAFEKILAAPGLAFYGNVEVGRDLDVRELAELYDGLVLACGASADAPLGIDGEELPGSLGAGAFVGWYNGHPDHRGLAVPLGAERAVVVGNGNVALDVARLLLSPPERLAATDIAADAAAALAASRVREVHLLGRRGPVQASFTPAELRELSRLEGIAVRVAPEDLELDPACQIELDMPHADNARKTMKLLCEIAAAPPRPAARRLHLHFRAVPAALLGRGAVEGIRIARTVLEGPPARRTASPTGETFDLACGLVVRSTGFRAPPLPGVPGDARSGRVPNRDGRVTLSGRVLPGLYVTGWMKRGPSGVIGTNRPCGQETARAVIADLAGRPVRSDPGFRLDALLAGRRIAFVDREGWRRIDACERALGAEAGKPRQKLVDPAALLAAARGRAEAAAVP</sequence>
<dbReference type="InterPro" id="IPR021163">
    <property type="entry name" value="Ferredox_Rdtase_adrenod"/>
</dbReference>
<evidence type="ECO:0000256" key="6">
    <source>
        <dbReference type="ARBA" id="ARBA00023002"/>
    </source>
</evidence>
<protein>
    <submittedName>
        <fullName evidence="10">NADP oxidoreductase</fullName>
    </submittedName>
</protein>
<comment type="caution">
    <text evidence="10">The sequence shown here is derived from an EMBL/GenBank/DDBJ whole genome shotgun (WGS) entry which is preliminary data.</text>
</comment>
<keyword evidence="3" id="KW-0285">Flavoprotein</keyword>
<evidence type="ECO:0000256" key="5">
    <source>
        <dbReference type="ARBA" id="ARBA00022857"/>
    </source>
</evidence>
<feature type="binding site" evidence="7">
    <location>
        <begin position="365"/>
        <end position="367"/>
    </location>
    <ligand>
        <name>FAD</name>
        <dbReference type="ChEBI" id="CHEBI:57692"/>
    </ligand>
</feature>
<feature type="binding site" evidence="7">
    <location>
        <position position="33"/>
    </location>
    <ligand>
        <name>FAD</name>
        <dbReference type="ChEBI" id="CHEBI:57692"/>
    </ligand>
</feature>
<gene>
    <name evidence="10" type="ORF">D9R14_11140</name>
</gene>
<evidence type="ECO:0000256" key="4">
    <source>
        <dbReference type="ARBA" id="ARBA00022827"/>
    </source>
</evidence>